<evidence type="ECO:0000256" key="2">
    <source>
        <dbReference type="SAM" id="SignalP"/>
    </source>
</evidence>
<keyword evidence="1" id="KW-0812">Transmembrane</keyword>
<dbReference type="AlphaFoldDB" id="A0A7X4KF54"/>
<keyword evidence="1" id="KW-0472">Membrane</keyword>
<comment type="caution">
    <text evidence="3">The sequence shown here is derived from an EMBL/GenBank/DDBJ whole genome shotgun (WGS) entry which is preliminary data.</text>
</comment>
<protein>
    <submittedName>
        <fullName evidence="3">Uncharacterized protein</fullName>
    </submittedName>
</protein>
<keyword evidence="4" id="KW-1185">Reference proteome</keyword>
<feature type="chain" id="PRO_5031079605" evidence="2">
    <location>
        <begin position="21"/>
        <end position="68"/>
    </location>
</feature>
<proteinExistence type="predicted"/>
<dbReference type="EMBL" id="WWCK01000008">
    <property type="protein sequence ID" value="MYM70148.1"/>
    <property type="molecule type" value="Genomic_DNA"/>
</dbReference>
<evidence type="ECO:0000313" key="4">
    <source>
        <dbReference type="Proteomes" id="UP000450012"/>
    </source>
</evidence>
<keyword evidence="1" id="KW-1133">Transmembrane helix</keyword>
<reference evidence="3 4" key="1">
    <citation type="submission" date="2019-12" db="EMBL/GenBank/DDBJ databases">
        <title>Novel species isolated from a subtropical stream in China.</title>
        <authorList>
            <person name="Lu H."/>
        </authorList>
    </citation>
    <scope>NUCLEOTIDE SEQUENCE [LARGE SCALE GENOMIC DNA]</scope>
    <source>
        <strain evidence="3 4">FT55W</strain>
    </source>
</reference>
<evidence type="ECO:0000313" key="3">
    <source>
        <dbReference type="EMBL" id="MYM70148.1"/>
    </source>
</evidence>
<dbReference type="Proteomes" id="UP000450012">
    <property type="component" value="Unassembled WGS sequence"/>
</dbReference>
<feature type="transmembrane region" description="Helical" evidence="1">
    <location>
        <begin position="36"/>
        <end position="52"/>
    </location>
</feature>
<gene>
    <name evidence="3" type="ORF">GTP45_25575</name>
</gene>
<organism evidence="3 4">
    <name type="scientific">Duganella rivi</name>
    <dbReference type="NCBI Taxonomy" id="2666083"/>
    <lineage>
        <taxon>Bacteria</taxon>
        <taxon>Pseudomonadati</taxon>
        <taxon>Pseudomonadota</taxon>
        <taxon>Betaproteobacteria</taxon>
        <taxon>Burkholderiales</taxon>
        <taxon>Oxalobacteraceae</taxon>
        <taxon>Telluria group</taxon>
        <taxon>Duganella</taxon>
    </lineage>
</organism>
<feature type="signal peptide" evidence="2">
    <location>
        <begin position="1"/>
        <end position="20"/>
    </location>
</feature>
<sequence>MKKYLYAGLLAVSIAGPALAAAPKFVPQSPEEPLHRRAILVCMAVVVGLQAYRHRPRVKRDELPTYHN</sequence>
<evidence type="ECO:0000256" key="1">
    <source>
        <dbReference type="SAM" id="Phobius"/>
    </source>
</evidence>
<dbReference type="RefSeq" id="WP_161016648.1">
    <property type="nucleotide sequence ID" value="NZ_WWCK01000008.1"/>
</dbReference>
<name>A0A7X4KF54_9BURK</name>
<accession>A0A7X4KF54</accession>
<keyword evidence="2" id="KW-0732">Signal</keyword>